<dbReference type="GO" id="GO:0003677">
    <property type="term" value="F:DNA binding"/>
    <property type="evidence" value="ECO:0007669"/>
    <property type="project" value="UniProtKB-KW"/>
</dbReference>
<dbReference type="NCBIfam" id="NF006336">
    <property type="entry name" value="PRK08566.1"/>
    <property type="match status" value="1"/>
</dbReference>
<dbReference type="InterPro" id="IPR007080">
    <property type="entry name" value="RNA_pol_Rpb1_1"/>
</dbReference>
<evidence type="ECO:0000313" key="22">
    <source>
        <dbReference type="Proteomes" id="UP001139887"/>
    </source>
</evidence>
<dbReference type="Gene3D" id="1.10.150.390">
    <property type="match status" value="1"/>
</dbReference>
<dbReference type="Pfam" id="PF02777">
    <property type="entry name" value="Sod_Fe_C"/>
    <property type="match status" value="1"/>
</dbReference>
<dbReference type="Pfam" id="PF04992">
    <property type="entry name" value="RNA_pol_Rpb1_6"/>
    <property type="match status" value="1"/>
</dbReference>
<dbReference type="FunFam" id="2.40.40.20:FF:000019">
    <property type="entry name" value="DNA-directed RNA polymerase II subunit RPB1"/>
    <property type="match status" value="1"/>
</dbReference>
<dbReference type="EMBL" id="JANBUW010000074">
    <property type="protein sequence ID" value="KAJ2849513.1"/>
    <property type="molecule type" value="Genomic_DNA"/>
</dbReference>
<dbReference type="InterPro" id="IPR038120">
    <property type="entry name" value="Rpb1_funnel_sf"/>
</dbReference>
<comment type="catalytic activity">
    <reaction evidence="16 18">
        <text>RNA(n) + a ribonucleoside 5'-triphosphate = RNA(n+1) + diphosphate</text>
        <dbReference type="Rhea" id="RHEA:21248"/>
        <dbReference type="Rhea" id="RHEA-COMP:14527"/>
        <dbReference type="Rhea" id="RHEA-COMP:17342"/>
        <dbReference type="ChEBI" id="CHEBI:33019"/>
        <dbReference type="ChEBI" id="CHEBI:61557"/>
        <dbReference type="ChEBI" id="CHEBI:140395"/>
        <dbReference type="EC" id="2.7.7.6"/>
    </reaction>
</comment>
<dbReference type="InterPro" id="IPR045867">
    <property type="entry name" value="DNA-dir_RpoC_beta_prime"/>
</dbReference>
<dbReference type="EC" id="2.7.7.6" evidence="18"/>
<dbReference type="Pfam" id="PF04997">
    <property type="entry name" value="RNA_pol_Rpb1_1"/>
    <property type="match status" value="1"/>
</dbReference>
<keyword evidence="9" id="KW-0677">Repeat</keyword>
<evidence type="ECO:0000256" key="11">
    <source>
        <dbReference type="ARBA" id="ARBA00022842"/>
    </source>
</evidence>
<comment type="function">
    <text evidence="18">DNA-dependent RNA polymerase catalyzes the transcription of DNA into RNA using the four ribonucleoside triphosphates as substrates.</text>
</comment>
<dbReference type="InterPro" id="IPR019831">
    <property type="entry name" value="Mn/Fe_SOD_N"/>
</dbReference>
<dbReference type="Gene3D" id="1.10.274.100">
    <property type="entry name" value="RNA polymerase Rpb1, domain 3"/>
    <property type="match status" value="1"/>
</dbReference>
<evidence type="ECO:0000256" key="3">
    <source>
        <dbReference type="ARBA" id="ARBA00008714"/>
    </source>
</evidence>
<accession>A0A9W8M0W7</accession>
<dbReference type="InterPro" id="IPR036314">
    <property type="entry name" value="SOD_C_sf"/>
</dbReference>
<dbReference type="Gene3D" id="3.55.40.20">
    <property type="entry name" value="Iron/manganese superoxide dismutase, C-terminal domain"/>
    <property type="match status" value="1"/>
</dbReference>
<dbReference type="CDD" id="cd02733">
    <property type="entry name" value="RNAP_II_RPB1_N"/>
    <property type="match status" value="1"/>
</dbReference>
<dbReference type="FunFam" id="1.10.132.30:FF:000001">
    <property type="entry name" value="DNA-directed RNA polymerase subunit"/>
    <property type="match status" value="1"/>
</dbReference>
<dbReference type="InterPro" id="IPR000684">
    <property type="entry name" value="RNA_pol_II_repeat_euk"/>
</dbReference>
<evidence type="ECO:0000313" key="21">
    <source>
        <dbReference type="EMBL" id="KAJ2849513.1"/>
    </source>
</evidence>
<dbReference type="Gene3D" id="1.10.132.30">
    <property type="match status" value="1"/>
</dbReference>
<dbReference type="FunFam" id="4.10.860.120:FF:000003">
    <property type="entry name" value="DNA-directed RNA polymerase subunit"/>
    <property type="match status" value="1"/>
</dbReference>
<dbReference type="Gene3D" id="3.30.1490.180">
    <property type="entry name" value="RNA polymerase ii"/>
    <property type="match status" value="1"/>
</dbReference>
<keyword evidence="22" id="KW-1185">Reference proteome</keyword>
<dbReference type="Pfam" id="PF04983">
    <property type="entry name" value="RNA_pol_Rpb1_3"/>
    <property type="match status" value="1"/>
</dbReference>
<protein>
    <recommendedName>
        <fullName evidence="18">DNA-directed RNA polymerase subunit</fullName>
        <ecNumber evidence="18">2.7.7.6</ecNumber>
    </recommendedName>
</protein>
<dbReference type="GO" id="GO:0046872">
    <property type="term" value="F:metal ion binding"/>
    <property type="evidence" value="ECO:0007669"/>
    <property type="project" value="UniProtKB-KW"/>
</dbReference>
<evidence type="ECO:0000256" key="2">
    <source>
        <dbReference type="ARBA" id="ARBA00006460"/>
    </source>
</evidence>
<evidence type="ECO:0000256" key="12">
    <source>
        <dbReference type="ARBA" id="ARBA00023002"/>
    </source>
</evidence>
<keyword evidence="11" id="KW-0460">Magnesium</keyword>
<keyword evidence="13" id="KW-0238">DNA-binding</keyword>
<dbReference type="PANTHER" id="PTHR19376">
    <property type="entry name" value="DNA-DIRECTED RNA POLYMERASE"/>
    <property type="match status" value="1"/>
</dbReference>
<dbReference type="InterPro" id="IPR019832">
    <property type="entry name" value="Mn/Fe_SOD_C"/>
</dbReference>
<dbReference type="InterPro" id="IPR038593">
    <property type="entry name" value="RNA_pol_Rpb1_7_sf"/>
</dbReference>
<dbReference type="GO" id="GO:0006368">
    <property type="term" value="P:transcription elongation by RNA polymerase II"/>
    <property type="evidence" value="ECO:0007669"/>
    <property type="project" value="UniProtKB-ARBA"/>
</dbReference>
<name>A0A9W8M0W7_9FUNG</name>
<dbReference type="Proteomes" id="UP001139887">
    <property type="component" value="Unassembled WGS sequence"/>
</dbReference>
<dbReference type="CDD" id="cd02584">
    <property type="entry name" value="RNAP_II_Rpb1_C"/>
    <property type="match status" value="1"/>
</dbReference>
<evidence type="ECO:0000256" key="9">
    <source>
        <dbReference type="ARBA" id="ARBA00022737"/>
    </source>
</evidence>
<keyword evidence="10" id="KW-0862">Zinc</keyword>
<evidence type="ECO:0000259" key="20">
    <source>
        <dbReference type="SMART" id="SM00663"/>
    </source>
</evidence>
<dbReference type="SUPFAM" id="SSF64484">
    <property type="entry name" value="beta and beta-prime subunits of DNA dependent RNA-polymerase"/>
    <property type="match status" value="1"/>
</dbReference>
<dbReference type="FunFam" id="3.30.1360.140:FF:000001">
    <property type="entry name" value="DNA-directed RNA polymerase subunit"/>
    <property type="match status" value="1"/>
</dbReference>
<evidence type="ECO:0000256" key="7">
    <source>
        <dbReference type="ARBA" id="ARBA00022695"/>
    </source>
</evidence>
<dbReference type="InterPro" id="IPR042102">
    <property type="entry name" value="RNA_pol_Rpb1_3_sf"/>
</dbReference>
<dbReference type="InterPro" id="IPR007073">
    <property type="entry name" value="RNA_pol_Rpb1_7"/>
</dbReference>
<evidence type="ECO:0000256" key="10">
    <source>
        <dbReference type="ARBA" id="ARBA00022833"/>
    </source>
</evidence>
<dbReference type="Gene3D" id="6.20.50.80">
    <property type="match status" value="1"/>
</dbReference>
<keyword evidence="15" id="KW-0539">Nucleus</keyword>
<keyword evidence="8" id="KW-0479">Metal-binding</keyword>
<evidence type="ECO:0000256" key="13">
    <source>
        <dbReference type="ARBA" id="ARBA00023125"/>
    </source>
</evidence>
<organism evidence="21 22">
    <name type="scientific">Coemansia brasiliensis</name>
    <dbReference type="NCBI Taxonomy" id="2650707"/>
    <lineage>
        <taxon>Eukaryota</taxon>
        <taxon>Fungi</taxon>
        <taxon>Fungi incertae sedis</taxon>
        <taxon>Zoopagomycota</taxon>
        <taxon>Kickxellomycotina</taxon>
        <taxon>Kickxellomycetes</taxon>
        <taxon>Kickxellales</taxon>
        <taxon>Kickxellaceae</taxon>
        <taxon>Coemansia</taxon>
    </lineage>
</organism>
<dbReference type="PRINTS" id="PR01703">
    <property type="entry name" value="MNSODISMTASE"/>
</dbReference>
<dbReference type="Pfam" id="PF05000">
    <property type="entry name" value="RNA_pol_Rpb1_4"/>
    <property type="match status" value="1"/>
</dbReference>
<feature type="region of interest" description="Disordered" evidence="19">
    <location>
        <begin position="1513"/>
        <end position="1784"/>
    </location>
</feature>
<evidence type="ECO:0000256" key="18">
    <source>
        <dbReference type="RuleBase" id="RU004279"/>
    </source>
</evidence>
<dbReference type="Gene3D" id="4.10.860.120">
    <property type="entry name" value="RNA polymerase II, clamp domain"/>
    <property type="match status" value="1"/>
</dbReference>
<feature type="compositionally biased region" description="Low complexity" evidence="19">
    <location>
        <begin position="1764"/>
        <end position="1776"/>
    </location>
</feature>
<dbReference type="GO" id="GO:0005665">
    <property type="term" value="C:RNA polymerase II, core complex"/>
    <property type="evidence" value="ECO:0007669"/>
    <property type="project" value="TreeGrafter"/>
</dbReference>
<reference evidence="21" key="1">
    <citation type="submission" date="2022-07" db="EMBL/GenBank/DDBJ databases">
        <title>Phylogenomic reconstructions and comparative analyses of Kickxellomycotina fungi.</title>
        <authorList>
            <person name="Reynolds N.K."/>
            <person name="Stajich J.E."/>
            <person name="Barry K."/>
            <person name="Grigoriev I.V."/>
            <person name="Crous P."/>
            <person name="Smith M.E."/>
        </authorList>
    </citation>
    <scope>NUCLEOTIDE SEQUENCE</scope>
    <source>
        <strain evidence="21">NRRL 1566</strain>
    </source>
</reference>
<dbReference type="InterPro" id="IPR000722">
    <property type="entry name" value="RNA_pol_asu"/>
</dbReference>
<keyword evidence="6 18" id="KW-0808">Transferase</keyword>
<evidence type="ECO:0000256" key="19">
    <source>
        <dbReference type="SAM" id="MobiDB-lite"/>
    </source>
</evidence>
<feature type="compositionally biased region" description="Basic and acidic residues" evidence="19">
    <location>
        <begin position="1754"/>
        <end position="1763"/>
    </location>
</feature>
<evidence type="ECO:0000256" key="1">
    <source>
        <dbReference type="ARBA" id="ARBA00004123"/>
    </source>
</evidence>
<dbReference type="SUPFAM" id="SSF54719">
    <property type="entry name" value="Fe,Mn superoxide dismutase (SOD), C-terminal domain"/>
    <property type="match status" value="1"/>
</dbReference>
<dbReference type="InterPro" id="IPR007066">
    <property type="entry name" value="RNA_pol_Rpb1_3"/>
</dbReference>
<keyword evidence="12" id="KW-0560">Oxidoreductase</keyword>
<dbReference type="InterPro" id="IPR044893">
    <property type="entry name" value="RNA_pol_Rpb1_clamp_domain"/>
</dbReference>
<sequence length="1955" mass="216756">MAVVKIENPELRDEEGKPKLHGLLDPRMGTIDRNVKCHTCRESMNECPGHFGYIDLAKPVFHVGFIVKVKKTLECVCWNCGKLKADYSKDAFQQLLKIPDPNMRAKYVWEYCKKQNVCEKPPEDADMTDAGVVNGIGSDKYQTKPGCGARQPTFQKDGMKITIKYKSTSTDEVAMEKDEVSAERVLQTLKKISDQDAEILGINPYFARPEWMLLSVMPVPPMAVRPSIQMDAMRPSEDDLTFKLNDIIKANERLHRCIVEGAPGHVISEFTTLLQYHIATFMNNDSQGIPQALQKSGRPIKSIRARLKGKEGRLRGNLMGKRVDFSARTVITGDPNISIDQVGVPRSIARNLTYPETVTPYNIDRLQEYVRNGKDAYPGAKYVIRDNGEVINLQYNRQRGDFPLQIGYRVERNLLDDDVIIFNRQPSLHKMSMMGHRVKVMPYSTFRLNLSVTSPYNADFDGDEMNLHVPQSEESRAEIKEICMVPKQVISPQSNKPVMGIVQDTLCAIRKFTRRDNLLSLDMVMALMLWIPDWDGVVPTPCILKPKPLWSGKQIYSMVIPKGTNCVSFKTVPDGEKTWASPGDFLVSVQDGELVCGMLCKKTVGTSGDGLVHTIFNEFGPEVTRHFFDGTQRVINNWFVHNGFSVGIGDTVADDQTMMSVGNITSESYTRVDEFIEKAQNDQLECMPGMTIKESFEANVNQVLNKARDDAGKKVRENLNEWNNVRQMALAGSKGSDINISQMAACVGQQNVEGKRIPFGFRYRTLPHFTRDDYSPESKGFVSNSYLRGLTPQEFFFHAMGGREGLIDTAVKTAETGYIQRRLIKALEDIMCQYDGTIRNSQGRIIQFVYGEDGMDGCFIESQKIISLRPSHREFERMFRVNVMDHGSIFRPGSLEFSILRNIEGNEAVQRVLDEEFATLQADRDIMRNFILTSGDDKKPLPLNIERLIKIAQQTFNIDMRRPSNLNPVEVVNLVKSLTESRIPVIRGDDSLSVEAQHNATLLFQIHLRAHLATKRVIETYHLTKEAFDWLLAEIETRFKRAQVNPGEMVGVLAAQSIGEPATQMTLNTFHNAGVSSKNVTLGVPRLKEVINVATNIKTPRMHVYLDDEVSSNQQRVKDVQVEIEYTTLAHITAASEIWYDPDVTDTIIDEDREFVQLFHEIPDARFPVEAVSPWLLRLELNRNKMVDKNLSVNEVVERIAEDFKGDLQVFGSDDNAEKMVIRCRIVNRDDMGKDEADEEMDMQEDEFLKKIETSMLSNVVLRGIPNVRRTYLVESPRKLIKPDGEFQTQSEWKIDTDGINLRDVLWQNHVDARRTYSNHPIEVLDVLGIEAAREAILREVRSVIEFDGSYVNYRHLALLVDLMTSRGRLTAITRHGINRADTGALMRCTFEETVEILMDAAAIGAVDDCRGVAENILLGQLAPLGTGSFDVMLDEEMLANAVIDPRAQGFELASVPVGAADYMLAGSPGPSGGMTPQMTPYDSRSPEYLASGGPGSPINAMFSPIVESGATSPGWSGASPYSPASPAYSPTSPTYNATSPSYSPTSPQYSPTSPSYSPTSPSYSPTSPRYGQTSPSYSPTSPSYSPTSPSYSPTSPSYSPTSPSYSPTSPSYSPTSPSYSPTSPSYSPTSPSYSPTSPSYSPTSPSYSPTSPSYSPTSPSYSPTSPSYSPTSPSYSPTSPSYSPTSPSYSPTSPSYSPTSPSYSPTSPSYSPTSPSYSPTSPSYSPASPSYSPTSPSYSPSYSPNAGGPRNINDSDERKDNQRNGSDGQGQQNNGTTVSKQIRKRSLGCTATVRQKHTVPDLDYDYNELEPVISAKIMQLHHDKHHATYVAGLNAAEEKLHEAQATNDVQAQVALQPLLKFHGGGHVNHTIFWKNLIGEKNGGGQLHACALSKAIETQFGELSKLSGLMNAKAAGIQGSGWSWLTFNPQKGMLDVITTANQDMASSVGHVPLLG</sequence>
<dbReference type="InterPro" id="IPR001189">
    <property type="entry name" value="Mn/Fe_SOD"/>
</dbReference>
<evidence type="ECO:0000256" key="8">
    <source>
        <dbReference type="ARBA" id="ARBA00022723"/>
    </source>
</evidence>
<feature type="domain" description="RNA polymerase N-terminal" evidence="20">
    <location>
        <begin position="210"/>
        <end position="513"/>
    </location>
</feature>
<evidence type="ECO:0000256" key="4">
    <source>
        <dbReference type="ARBA" id="ARBA00022478"/>
    </source>
</evidence>
<dbReference type="InterPro" id="IPR007083">
    <property type="entry name" value="RNA_pol_Rpb1_4"/>
</dbReference>
<keyword evidence="7 18" id="KW-0548">Nucleotidyltransferase</keyword>
<dbReference type="InterPro" id="IPR007081">
    <property type="entry name" value="RNA_pol_Rpb1_5"/>
</dbReference>
<evidence type="ECO:0000256" key="15">
    <source>
        <dbReference type="ARBA" id="ARBA00023242"/>
    </source>
</evidence>
<comment type="subcellular location">
    <subcellularLocation>
        <location evidence="1">Nucleus</location>
    </subcellularLocation>
</comment>
<dbReference type="InterPro" id="IPR006592">
    <property type="entry name" value="RNA_pol_N"/>
</dbReference>
<keyword evidence="14 18" id="KW-0804">Transcription</keyword>
<evidence type="ECO:0000256" key="6">
    <source>
        <dbReference type="ARBA" id="ARBA00022679"/>
    </source>
</evidence>
<dbReference type="FunFam" id="1.10.150.390:FF:000001">
    <property type="entry name" value="DNA-directed RNA polymerase subunit"/>
    <property type="match status" value="1"/>
</dbReference>
<dbReference type="Gene3D" id="6.10.250.2940">
    <property type="match status" value="1"/>
</dbReference>
<dbReference type="PROSITE" id="PS00115">
    <property type="entry name" value="RNA_POL_II_REPEAT"/>
    <property type="match status" value="18"/>
</dbReference>
<dbReference type="Pfam" id="PF00623">
    <property type="entry name" value="RNA_pol_Rpb1_2"/>
    <property type="match status" value="1"/>
</dbReference>
<dbReference type="Pfam" id="PF04990">
    <property type="entry name" value="RNA_pol_Rpb1_7"/>
    <property type="match status" value="1"/>
</dbReference>
<dbReference type="GO" id="GO:0004784">
    <property type="term" value="F:superoxide dismutase activity"/>
    <property type="evidence" value="ECO:0007669"/>
    <property type="project" value="UniProtKB-EC"/>
</dbReference>
<dbReference type="InterPro" id="IPR007075">
    <property type="entry name" value="RNA_pol_Rpb1_6"/>
</dbReference>
<comment type="caution">
    <text evidence="21">The sequence shown here is derived from an EMBL/GenBank/DDBJ whole genome shotgun (WGS) entry which is preliminary data.</text>
</comment>
<dbReference type="FunFam" id="1.10.287.990:FF:000001">
    <property type="entry name" value="Superoxide dismutase"/>
    <property type="match status" value="1"/>
</dbReference>
<feature type="compositionally biased region" description="Low complexity" evidence="19">
    <location>
        <begin position="1513"/>
        <end position="1745"/>
    </location>
</feature>
<evidence type="ECO:0000256" key="17">
    <source>
        <dbReference type="ARBA" id="ARBA00049204"/>
    </source>
</evidence>
<dbReference type="Gene3D" id="3.30.1360.140">
    <property type="match status" value="1"/>
</dbReference>
<keyword evidence="5" id="KW-0597">Phosphoprotein</keyword>
<evidence type="ECO:0000256" key="16">
    <source>
        <dbReference type="ARBA" id="ARBA00048552"/>
    </source>
</evidence>
<dbReference type="OrthoDB" id="270392at2759"/>
<proteinExistence type="inferred from homology"/>
<comment type="catalytic activity">
    <reaction evidence="17">
        <text>2 superoxide + 2 H(+) = H2O2 + O2</text>
        <dbReference type="Rhea" id="RHEA:20696"/>
        <dbReference type="ChEBI" id="CHEBI:15378"/>
        <dbReference type="ChEBI" id="CHEBI:15379"/>
        <dbReference type="ChEBI" id="CHEBI:16240"/>
        <dbReference type="ChEBI" id="CHEBI:18421"/>
        <dbReference type="EC" id="1.15.1.1"/>
    </reaction>
</comment>
<dbReference type="Pfam" id="PF00081">
    <property type="entry name" value="Sod_Fe_N"/>
    <property type="match status" value="1"/>
</dbReference>
<dbReference type="PANTHER" id="PTHR19376:SF37">
    <property type="entry name" value="DNA-DIRECTED RNA POLYMERASE II SUBUNIT RPB1"/>
    <property type="match status" value="1"/>
</dbReference>
<dbReference type="GO" id="GO:0003899">
    <property type="term" value="F:DNA-directed RNA polymerase activity"/>
    <property type="evidence" value="ECO:0007669"/>
    <property type="project" value="UniProtKB-EC"/>
</dbReference>
<keyword evidence="4 18" id="KW-0240">DNA-directed RNA polymerase</keyword>
<gene>
    <name evidence="21" type="primary">RPO21</name>
    <name evidence="21" type="ORF">IWW36_002580</name>
</gene>
<feature type="region of interest" description="Disordered" evidence="19">
    <location>
        <begin position="1469"/>
        <end position="1495"/>
    </location>
</feature>
<comment type="similarity">
    <text evidence="3">Belongs to the iron/manganese superoxide dismutase family.</text>
</comment>
<dbReference type="SMART" id="SM00663">
    <property type="entry name" value="RPOLA_N"/>
    <property type="match status" value="1"/>
</dbReference>
<dbReference type="Pfam" id="PF04998">
    <property type="entry name" value="RNA_pol_Rpb1_5"/>
    <property type="match status" value="1"/>
</dbReference>
<dbReference type="FunFam" id="1.10.274.100:FF:000001">
    <property type="entry name" value="DNA-directed RNA polymerase subunit"/>
    <property type="match status" value="1"/>
</dbReference>
<dbReference type="SUPFAM" id="SSF46609">
    <property type="entry name" value="Fe,Mn superoxide dismutase (SOD), N-terminal domain"/>
    <property type="match status" value="1"/>
</dbReference>
<evidence type="ECO:0000256" key="14">
    <source>
        <dbReference type="ARBA" id="ARBA00023163"/>
    </source>
</evidence>
<dbReference type="Pfam" id="PF05001">
    <property type="entry name" value="RNA_pol_Rpb1_R"/>
    <property type="match status" value="15"/>
</dbReference>
<dbReference type="Gene3D" id="1.10.287.990">
    <property type="entry name" value="Fe,Mn superoxide dismutase (SOD) domain"/>
    <property type="match status" value="1"/>
</dbReference>
<dbReference type="Gene3D" id="2.40.40.20">
    <property type="match status" value="1"/>
</dbReference>
<evidence type="ECO:0000256" key="5">
    <source>
        <dbReference type="ARBA" id="ARBA00022553"/>
    </source>
</evidence>
<comment type="similarity">
    <text evidence="2 18">Belongs to the RNA polymerase beta' chain family.</text>
</comment>
<dbReference type="InterPro" id="IPR036324">
    <property type="entry name" value="Mn/Fe_SOD_N_sf"/>
</dbReference>